<protein>
    <submittedName>
        <fullName evidence="5">Mitochondrial termination factor</fullName>
    </submittedName>
</protein>
<feature type="region of interest" description="Disordered" evidence="3">
    <location>
        <begin position="484"/>
        <end position="553"/>
    </location>
</feature>
<dbReference type="PANTHER" id="PTHR13068">
    <property type="entry name" value="CGI-12 PROTEIN-RELATED"/>
    <property type="match status" value="1"/>
</dbReference>
<keyword evidence="4" id="KW-0732">Signal</keyword>
<dbReference type="InterPro" id="IPR038538">
    <property type="entry name" value="MTERF_sf"/>
</dbReference>
<keyword evidence="6" id="KW-1185">Reference proteome</keyword>
<evidence type="ECO:0000256" key="4">
    <source>
        <dbReference type="SAM" id="SignalP"/>
    </source>
</evidence>
<feature type="chain" id="PRO_5046262173" evidence="4">
    <location>
        <begin position="31"/>
        <end position="553"/>
    </location>
</feature>
<dbReference type="SMART" id="SM00733">
    <property type="entry name" value="Mterf"/>
    <property type="match status" value="7"/>
</dbReference>
<reference evidence="5 6" key="1">
    <citation type="submission" date="2024-03" db="EMBL/GenBank/DDBJ databases">
        <title>Aureococcus anophagefferens CCMP1851 and Kratosvirus quantuckense: Draft genome of a second virus-susceptible host strain in the model system.</title>
        <authorList>
            <person name="Chase E."/>
            <person name="Truchon A.R."/>
            <person name="Schepens W."/>
            <person name="Wilhelm S.W."/>
        </authorList>
    </citation>
    <scope>NUCLEOTIDE SEQUENCE [LARGE SCALE GENOMIC DNA]</scope>
    <source>
        <strain evidence="5 6">CCMP1851</strain>
    </source>
</reference>
<feature type="compositionally biased region" description="Basic residues" evidence="3">
    <location>
        <begin position="523"/>
        <end position="541"/>
    </location>
</feature>
<evidence type="ECO:0000256" key="2">
    <source>
        <dbReference type="ARBA" id="ARBA00022946"/>
    </source>
</evidence>
<evidence type="ECO:0000256" key="1">
    <source>
        <dbReference type="ARBA" id="ARBA00007692"/>
    </source>
</evidence>
<dbReference type="Proteomes" id="UP001363151">
    <property type="component" value="Unassembled WGS sequence"/>
</dbReference>
<evidence type="ECO:0000256" key="3">
    <source>
        <dbReference type="SAM" id="MobiDB-lite"/>
    </source>
</evidence>
<feature type="signal peptide" evidence="4">
    <location>
        <begin position="1"/>
        <end position="30"/>
    </location>
</feature>
<dbReference type="Gene3D" id="1.25.70.10">
    <property type="entry name" value="Transcription termination factor 3, mitochondrial"/>
    <property type="match status" value="3"/>
</dbReference>
<keyword evidence="2" id="KW-0809">Transit peptide</keyword>
<proteinExistence type="inferred from homology"/>
<accession>A0ABR1FI98</accession>
<dbReference type="Pfam" id="PF02536">
    <property type="entry name" value="mTERF"/>
    <property type="match status" value="1"/>
</dbReference>
<name>A0ABR1FI98_AURAN</name>
<organism evidence="5 6">
    <name type="scientific">Aureococcus anophagefferens</name>
    <name type="common">Harmful bloom alga</name>
    <dbReference type="NCBI Taxonomy" id="44056"/>
    <lineage>
        <taxon>Eukaryota</taxon>
        <taxon>Sar</taxon>
        <taxon>Stramenopiles</taxon>
        <taxon>Ochrophyta</taxon>
        <taxon>Pelagophyceae</taxon>
        <taxon>Pelagomonadales</taxon>
        <taxon>Pelagomonadaceae</taxon>
        <taxon>Aureococcus</taxon>
    </lineage>
</organism>
<comment type="caution">
    <text evidence="5">The sequence shown here is derived from an EMBL/GenBank/DDBJ whole genome shotgun (WGS) entry which is preliminary data.</text>
</comment>
<evidence type="ECO:0000313" key="5">
    <source>
        <dbReference type="EMBL" id="KAK7231269.1"/>
    </source>
</evidence>
<dbReference type="InterPro" id="IPR003690">
    <property type="entry name" value="MTERF"/>
</dbReference>
<sequence>MAPGRGLRAVALLATLWAAVPLLPARRRAAAPLRASPRGGAPGRPGGLNSSSAVKLFLRSAGATEAELAKVDDDAALSETPVLEYLLEDAGFTQDDVSGMVERCPELAARGGNTSALLGDVRATVQFLSKTFAMRKYDLRKVVREQPKILLKPAADASIFDTGACPAVLAATSGGPAAGPRSGDLDATAAISDTVLLLTSVGVRTKHVKEMVVRWPQLLSIEMPQMLAVTDYINSLGFERSIGSLYRANPWLLAAPVATVRDAATVLRDEVGVTNVENVVRAYPRALLSDRESLLRPLDVLRERAGVDEADLASLVEAFPLLFGLDDAMGPVLDFWLDELKINAADVPRICRAFPSLLGVDVATMRANVKFLEEIGVVNTARFVTRLPPVLAYDVDRDLRPKMAELVKCALSVYDVVRFPAYFSYPLDGVIKPRTAFLKQLGVPITTFPLQALFTPGDKEFASRVLGVDPKRYAAFKKDLLAPTNGPVSKDRATNFPPKSTAKAEGRAFPSFLPGPPEAAAGKKAKRQPAPRNPPQRRRRRREDGDSTVPRAR</sequence>
<comment type="similarity">
    <text evidence="1">Belongs to the mTERF family.</text>
</comment>
<dbReference type="EMBL" id="JBBJCI010000417">
    <property type="protein sequence ID" value="KAK7231269.1"/>
    <property type="molecule type" value="Genomic_DNA"/>
</dbReference>
<gene>
    <name evidence="5" type="ORF">SO694_0007308</name>
</gene>
<evidence type="ECO:0000313" key="6">
    <source>
        <dbReference type="Proteomes" id="UP001363151"/>
    </source>
</evidence>
<dbReference type="PANTHER" id="PTHR13068:SF112">
    <property type="entry name" value="TRANSCRIPTION TERMINATION FACTOR 3, MITOCHONDRIAL"/>
    <property type="match status" value="1"/>
</dbReference>